<gene>
    <name evidence="1" type="ordered locus">SACE_0705</name>
</gene>
<dbReference type="AlphaFoldDB" id="A4F7M3"/>
<dbReference type="Pfam" id="PF13714">
    <property type="entry name" value="PEP_mutase"/>
    <property type="match status" value="1"/>
</dbReference>
<proteinExistence type="predicted"/>
<accession>A4F7M3</accession>
<dbReference type="GO" id="GO:0003824">
    <property type="term" value="F:catalytic activity"/>
    <property type="evidence" value="ECO:0007669"/>
    <property type="project" value="InterPro"/>
</dbReference>
<dbReference type="Proteomes" id="UP000006728">
    <property type="component" value="Chromosome"/>
</dbReference>
<dbReference type="InterPro" id="IPR039556">
    <property type="entry name" value="ICL/PEPM"/>
</dbReference>
<dbReference type="KEGG" id="sen:SACE_0705"/>
<dbReference type="Gene3D" id="3.20.20.60">
    <property type="entry name" value="Phosphoenolpyruvate-binding domains"/>
    <property type="match status" value="1"/>
</dbReference>
<dbReference type="CDD" id="cd00377">
    <property type="entry name" value="ICL_PEPM"/>
    <property type="match status" value="1"/>
</dbReference>
<dbReference type="OrthoDB" id="9780430at2"/>
<organism evidence="1 2">
    <name type="scientific">Saccharopolyspora erythraea (strain ATCC 11635 / DSM 40517 / JCM 4748 / NBRC 13426 / NCIMB 8594 / NRRL 2338)</name>
    <dbReference type="NCBI Taxonomy" id="405948"/>
    <lineage>
        <taxon>Bacteria</taxon>
        <taxon>Bacillati</taxon>
        <taxon>Actinomycetota</taxon>
        <taxon>Actinomycetes</taxon>
        <taxon>Pseudonocardiales</taxon>
        <taxon>Pseudonocardiaceae</taxon>
        <taxon>Saccharopolyspora</taxon>
    </lineage>
</organism>
<dbReference type="STRING" id="405948.SACE_0705"/>
<reference evidence="1 2" key="1">
    <citation type="journal article" date="2007" name="Nat. Biotechnol.">
        <title>Complete genome sequence of the erythromycin-producing bacterium Saccharopolyspora erythraea NRRL23338.</title>
        <authorList>
            <person name="Oliynyk M."/>
            <person name="Samborskyy M."/>
            <person name="Lester J.B."/>
            <person name="Mironenko T."/>
            <person name="Scott N."/>
            <person name="Dickens S."/>
            <person name="Haydock S.F."/>
            <person name="Leadlay P.F."/>
        </authorList>
    </citation>
    <scope>NUCLEOTIDE SEQUENCE [LARGE SCALE GENOMIC DNA]</scope>
    <source>
        <strain evidence="2">ATCC 11635 / DSM 40517 / JCM 4748 / NBRC 13426 / NCIMB 8594 / NRRL 2338</strain>
    </source>
</reference>
<dbReference type="EMBL" id="AM420293">
    <property type="protein sequence ID" value="CAM00047.1"/>
    <property type="molecule type" value="Genomic_DNA"/>
</dbReference>
<protein>
    <submittedName>
        <fullName evidence="1">PEP phosphonomutase</fullName>
    </submittedName>
</protein>
<evidence type="ECO:0000313" key="2">
    <source>
        <dbReference type="Proteomes" id="UP000006728"/>
    </source>
</evidence>
<dbReference type="HOGENOM" id="CLU_027389_2_3_11"/>
<sequence length="266" mass="27643">MSTAAERFRALHRAGDPLLLPNAWDLASAAALAAAGFPAVGTTSLGVAAAHGLPDAEGAAKSETLALARRLVRLPCLVTVDAEAGFGDPVAVAVELAEAGVAGMNLEDGRPGGMADPAEQAAMLREVKHHAPELFLNARIDTHWLREPGVPAMLERARRYEDAGADGVFVPGLTDPDDIRTLVASVALPVNVLCPPAGTGNLADLGVRRISTGSLLYRTAVHTAVNTARGTLGGRAPQGAVAGYEEFEAMVRDAQLSRRETNSAEY</sequence>
<dbReference type="SUPFAM" id="SSF51621">
    <property type="entry name" value="Phosphoenolpyruvate/pyruvate domain"/>
    <property type="match status" value="1"/>
</dbReference>
<dbReference type="PANTHER" id="PTHR42905">
    <property type="entry name" value="PHOSPHOENOLPYRUVATE CARBOXYLASE"/>
    <property type="match status" value="1"/>
</dbReference>
<evidence type="ECO:0000313" key="1">
    <source>
        <dbReference type="EMBL" id="CAM00047.1"/>
    </source>
</evidence>
<dbReference type="PANTHER" id="PTHR42905:SF16">
    <property type="entry name" value="CARBOXYPHOSPHONOENOLPYRUVATE PHOSPHONOMUTASE-LIKE PROTEIN (AFU_ORTHOLOGUE AFUA_5G07230)"/>
    <property type="match status" value="1"/>
</dbReference>
<dbReference type="eggNOG" id="COG2513">
    <property type="taxonomic scope" value="Bacteria"/>
</dbReference>
<dbReference type="InterPro" id="IPR040442">
    <property type="entry name" value="Pyrv_kinase-like_dom_sf"/>
</dbReference>
<dbReference type="InterPro" id="IPR015813">
    <property type="entry name" value="Pyrv/PenolPyrv_kinase-like_dom"/>
</dbReference>
<keyword evidence="2" id="KW-1185">Reference proteome</keyword>
<dbReference type="RefSeq" id="WP_009950542.1">
    <property type="nucleotide sequence ID" value="NC_009142.1"/>
</dbReference>
<name>A4F7M3_SACEN</name>